<dbReference type="PIRSF" id="PIRSF003107">
    <property type="entry name" value="PhoU"/>
    <property type="match status" value="1"/>
</dbReference>
<dbReference type="InterPro" id="IPR028366">
    <property type="entry name" value="PhoU"/>
</dbReference>
<reference evidence="9 10" key="1">
    <citation type="submission" date="2020-06" db="EMBL/GenBank/DDBJ databases">
        <title>Methanofollis fontis sp. nov., a methanogen isolated from marine sediments near a cold seep at Four-Way Closure Ridge offshore southwestern Taiwan.</title>
        <authorList>
            <person name="Chen S.-C."/>
            <person name="Teng N.-H."/>
            <person name="Lin Y.-S."/>
            <person name="Lai M.-C."/>
            <person name="Chen H.-H."/>
            <person name="Wang C.-C."/>
        </authorList>
    </citation>
    <scope>NUCLEOTIDE SEQUENCE [LARGE SCALE GENOMIC DNA]</scope>
    <source>
        <strain evidence="9 10">DSM 2702</strain>
    </source>
</reference>
<dbReference type="RefSeq" id="WP_176787437.1">
    <property type="nucleotide sequence ID" value="NZ_JABXWR010000001.1"/>
</dbReference>
<dbReference type="FunFam" id="1.20.58.220:FF:000004">
    <property type="entry name" value="Phosphate-specific transport system accessory protein PhoU"/>
    <property type="match status" value="1"/>
</dbReference>
<proteinExistence type="inferred from homology"/>
<dbReference type="GO" id="GO:0006817">
    <property type="term" value="P:phosphate ion transport"/>
    <property type="evidence" value="ECO:0007669"/>
    <property type="project" value="UniProtKB-KW"/>
</dbReference>
<comment type="subunit">
    <text evidence="3 7">Homodimer.</text>
</comment>
<dbReference type="InterPro" id="IPR038078">
    <property type="entry name" value="PhoU-like_sf"/>
</dbReference>
<evidence type="ECO:0000259" key="8">
    <source>
        <dbReference type="Pfam" id="PF01895"/>
    </source>
</evidence>
<protein>
    <recommendedName>
        <fullName evidence="7">Phosphate-specific transport system accessory protein PhoU</fullName>
    </recommendedName>
</protein>
<keyword evidence="10" id="KW-1185">Reference proteome</keyword>
<comment type="subcellular location">
    <subcellularLocation>
        <location evidence="1 7">Cytoplasm</location>
    </subcellularLocation>
</comment>
<dbReference type="PANTHER" id="PTHR42930:SF3">
    <property type="entry name" value="PHOSPHATE-SPECIFIC TRANSPORT SYSTEM ACCESSORY PROTEIN PHOU"/>
    <property type="match status" value="1"/>
</dbReference>
<accession>A0A7K4HL21</accession>
<dbReference type="InterPro" id="IPR026022">
    <property type="entry name" value="PhoU_dom"/>
</dbReference>
<dbReference type="AlphaFoldDB" id="A0A7K4HL21"/>
<evidence type="ECO:0000256" key="7">
    <source>
        <dbReference type="PIRNR" id="PIRNR003107"/>
    </source>
</evidence>
<evidence type="ECO:0000256" key="5">
    <source>
        <dbReference type="ARBA" id="ARBA00022490"/>
    </source>
</evidence>
<comment type="similarity">
    <text evidence="2 7">Belongs to the PhoU family.</text>
</comment>
<evidence type="ECO:0000256" key="3">
    <source>
        <dbReference type="ARBA" id="ARBA00011738"/>
    </source>
</evidence>
<name>A0A7K4HL21_9EURY</name>
<evidence type="ECO:0000256" key="6">
    <source>
        <dbReference type="ARBA" id="ARBA00022592"/>
    </source>
</evidence>
<organism evidence="9 10">
    <name type="scientific">Methanofollis tationis</name>
    <dbReference type="NCBI Taxonomy" id="81417"/>
    <lineage>
        <taxon>Archaea</taxon>
        <taxon>Methanobacteriati</taxon>
        <taxon>Methanobacteriota</taxon>
        <taxon>Stenosarchaea group</taxon>
        <taxon>Methanomicrobia</taxon>
        <taxon>Methanomicrobiales</taxon>
        <taxon>Methanomicrobiaceae</taxon>
        <taxon>Methanofollis</taxon>
    </lineage>
</organism>
<dbReference type="PANTHER" id="PTHR42930">
    <property type="entry name" value="PHOSPHATE-SPECIFIC TRANSPORT SYSTEM ACCESSORY PROTEIN PHOU"/>
    <property type="match status" value="1"/>
</dbReference>
<gene>
    <name evidence="9" type="primary">phoU</name>
    <name evidence="9" type="ORF">HWN36_00805</name>
</gene>
<dbReference type="Proteomes" id="UP000570823">
    <property type="component" value="Unassembled WGS sequence"/>
</dbReference>
<dbReference type="NCBIfam" id="TIGR02135">
    <property type="entry name" value="phoU_full"/>
    <property type="match status" value="1"/>
</dbReference>
<dbReference type="SUPFAM" id="SSF109755">
    <property type="entry name" value="PhoU-like"/>
    <property type="match status" value="1"/>
</dbReference>
<dbReference type="GO" id="GO:0030643">
    <property type="term" value="P:intracellular phosphate ion homeostasis"/>
    <property type="evidence" value="ECO:0007669"/>
    <property type="project" value="InterPro"/>
</dbReference>
<comment type="function">
    <text evidence="7">Plays a role in the regulation of phosphate uptake.</text>
</comment>
<keyword evidence="6 7" id="KW-0592">Phosphate transport</keyword>
<comment type="caution">
    <text evidence="9">The sequence shown here is derived from an EMBL/GenBank/DDBJ whole genome shotgun (WGS) entry which is preliminary data.</text>
</comment>
<evidence type="ECO:0000256" key="1">
    <source>
        <dbReference type="ARBA" id="ARBA00004496"/>
    </source>
</evidence>
<feature type="domain" description="PhoU" evidence="8">
    <location>
        <begin position="120"/>
        <end position="204"/>
    </location>
</feature>
<evidence type="ECO:0000256" key="2">
    <source>
        <dbReference type="ARBA" id="ARBA00008107"/>
    </source>
</evidence>
<dbReference type="OrthoDB" id="7738at2157"/>
<evidence type="ECO:0000256" key="4">
    <source>
        <dbReference type="ARBA" id="ARBA00022448"/>
    </source>
</evidence>
<dbReference type="GO" id="GO:0045936">
    <property type="term" value="P:negative regulation of phosphate metabolic process"/>
    <property type="evidence" value="ECO:0007669"/>
    <property type="project" value="InterPro"/>
</dbReference>
<keyword evidence="4 7" id="KW-0813">Transport</keyword>
<dbReference type="Pfam" id="PF01895">
    <property type="entry name" value="PhoU"/>
    <property type="match status" value="2"/>
</dbReference>
<dbReference type="Gene3D" id="1.20.58.220">
    <property type="entry name" value="Phosphate transport system protein phou homolog 2, domain 2"/>
    <property type="match status" value="1"/>
</dbReference>
<evidence type="ECO:0000313" key="9">
    <source>
        <dbReference type="EMBL" id="NVO65889.1"/>
    </source>
</evidence>
<keyword evidence="5 7" id="KW-0963">Cytoplasm</keyword>
<dbReference type="EMBL" id="JABXWR010000001">
    <property type="protein sequence ID" value="NVO65889.1"/>
    <property type="molecule type" value="Genomic_DNA"/>
</dbReference>
<sequence>MSEKFHEELRELRREFCEYSAFSTLMLKDAFEALKTSNVDLAADVNTRKKYLSERSDYFDERLLTLIARYQPMAQDLRTIICTLKMNTAFYRIGRYGKDVAILVPDFAASGHLGRMLNLPHMAELVFSMIDDTLEAYRSGNVARISDFSERDDRVDDLRYSVFREGITYMMEDPRNISRCMDYVMIARYLERCGDHCCAMAEKIHYMATGERVDIS</sequence>
<evidence type="ECO:0000313" key="10">
    <source>
        <dbReference type="Proteomes" id="UP000570823"/>
    </source>
</evidence>
<dbReference type="GO" id="GO:0005737">
    <property type="term" value="C:cytoplasm"/>
    <property type="evidence" value="ECO:0007669"/>
    <property type="project" value="UniProtKB-SubCell"/>
</dbReference>
<feature type="domain" description="PhoU" evidence="8">
    <location>
        <begin position="20"/>
        <end position="101"/>
    </location>
</feature>